<dbReference type="AlphaFoldDB" id="A0A5J4WQR3"/>
<dbReference type="GO" id="GO:0004674">
    <property type="term" value="F:protein serine/threonine kinase activity"/>
    <property type="evidence" value="ECO:0007669"/>
    <property type="project" value="UniProtKB-KW"/>
</dbReference>
<dbReference type="InterPro" id="IPR011009">
    <property type="entry name" value="Kinase-like_dom_sf"/>
</dbReference>
<dbReference type="PROSITE" id="PS00108">
    <property type="entry name" value="PROTEIN_KINASE_ST"/>
    <property type="match status" value="1"/>
</dbReference>
<evidence type="ECO:0000313" key="12">
    <source>
        <dbReference type="Proteomes" id="UP000324800"/>
    </source>
</evidence>
<dbReference type="InterPro" id="IPR008271">
    <property type="entry name" value="Ser/Thr_kinase_AS"/>
</dbReference>
<reference evidence="11 12" key="1">
    <citation type="submission" date="2019-03" db="EMBL/GenBank/DDBJ databases">
        <title>Single cell metagenomics reveals metabolic interactions within the superorganism composed of flagellate Streblomastix strix and complex community of Bacteroidetes bacteria on its surface.</title>
        <authorList>
            <person name="Treitli S.C."/>
            <person name="Kolisko M."/>
            <person name="Husnik F."/>
            <person name="Keeling P."/>
            <person name="Hampl V."/>
        </authorList>
    </citation>
    <scope>NUCLEOTIDE SEQUENCE [LARGE SCALE GENOMIC DNA]</scope>
    <source>
        <strain evidence="11">ST1C</strain>
    </source>
</reference>
<feature type="region of interest" description="Disordered" evidence="9">
    <location>
        <begin position="1"/>
        <end position="25"/>
    </location>
</feature>
<evidence type="ECO:0000313" key="11">
    <source>
        <dbReference type="EMBL" id="KAA6396886.1"/>
    </source>
</evidence>
<evidence type="ECO:0000256" key="7">
    <source>
        <dbReference type="ARBA" id="ARBA00047899"/>
    </source>
</evidence>
<organism evidence="11 12">
    <name type="scientific">Streblomastix strix</name>
    <dbReference type="NCBI Taxonomy" id="222440"/>
    <lineage>
        <taxon>Eukaryota</taxon>
        <taxon>Metamonada</taxon>
        <taxon>Preaxostyla</taxon>
        <taxon>Oxymonadida</taxon>
        <taxon>Streblomastigidae</taxon>
        <taxon>Streblomastix</taxon>
    </lineage>
</organism>
<dbReference type="PROSITE" id="PS50011">
    <property type="entry name" value="PROTEIN_KINASE_DOM"/>
    <property type="match status" value="1"/>
</dbReference>
<evidence type="ECO:0000256" key="6">
    <source>
        <dbReference type="ARBA" id="ARBA00022840"/>
    </source>
</evidence>
<comment type="catalytic activity">
    <reaction evidence="8">
        <text>L-seryl-[protein] + ATP = O-phospho-L-seryl-[protein] + ADP + H(+)</text>
        <dbReference type="Rhea" id="RHEA:17989"/>
        <dbReference type="Rhea" id="RHEA-COMP:9863"/>
        <dbReference type="Rhea" id="RHEA-COMP:11604"/>
        <dbReference type="ChEBI" id="CHEBI:15378"/>
        <dbReference type="ChEBI" id="CHEBI:29999"/>
        <dbReference type="ChEBI" id="CHEBI:30616"/>
        <dbReference type="ChEBI" id="CHEBI:83421"/>
        <dbReference type="ChEBI" id="CHEBI:456216"/>
        <dbReference type="EC" id="2.7.11.1"/>
    </reaction>
</comment>
<dbReference type="InterPro" id="IPR000719">
    <property type="entry name" value="Prot_kinase_dom"/>
</dbReference>
<comment type="catalytic activity">
    <reaction evidence="7">
        <text>L-threonyl-[protein] + ATP = O-phospho-L-threonyl-[protein] + ADP + H(+)</text>
        <dbReference type="Rhea" id="RHEA:46608"/>
        <dbReference type="Rhea" id="RHEA-COMP:11060"/>
        <dbReference type="Rhea" id="RHEA-COMP:11605"/>
        <dbReference type="ChEBI" id="CHEBI:15378"/>
        <dbReference type="ChEBI" id="CHEBI:30013"/>
        <dbReference type="ChEBI" id="CHEBI:30616"/>
        <dbReference type="ChEBI" id="CHEBI:61977"/>
        <dbReference type="ChEBI" id="CHEBI:456216"/>
        <dbReference type="EC" id="2.7.11.1"/>
    </reaction>
</comment>
<evidence type="ECO:0000256" key="4">
    <source>
        <dbReference type="ARBA" id="ARBA00022741"/>
    </source>
</evidence>
<sequence>MGNQESGENQNLAQNENPAPQQRSSNVFDPSLLLKYENYRVIKKLQGGAQGKTYLMELIATGKKYVMKKVDYLEENDKQQADYEVQLICTFQDRTELCMILEYCSLGDLRKVIAELQQVPEEERIMRVWELLAQIIRALDHLHSNGVVHRDIKPENIFVMEDGSVRLGDFGLAKNINNLDYLTVAGTKVYQAQEVFRLKRMTIESDLFAVGICIFELISGKHPFDSQSEQEMIEKIKNGEVSNLPNWVSSELKQLVMSMLNHV</sequence>
<evidence type="ECO:0000256" key="2">
    <source>
        <dbReference type="ARBA" id="ARBA00022527"/>
    </source>
</evidence>
<gene>
    <name evidence="11" type="ORF">EZS28_007583</name>
</gene>
<dbReference type="EC" id="2.7.11.1" evidence="1"/>
<dbReference type="InterPro" id="IPR051131">
    <property type="entry name" value="NEK_Ser/Thr_kinase_NIMA"/>
</dbReference>
<dbReference type="SUPFAM" id="SSF56112">
    <property type="entry name" value="Protein kinase-like (PK-like)"/>
    <property type="match status" value="1"/>
</dbReference>
<dbReference type="PANTHER" id="PTHR44899:SF3">
    <property type="entry name" value="SERINE_THREONINE-PROTEIN KINASE NEK1"/>
    <property type="match status" value="1"/>
</dbReference>
<evidence type="ECO:0000259" key="10">
    <source>
        <dbReference type="PROSITE" id="PS50011"/>
    </source>
</evidence>
<evidence type="ECO:0000256" key="9">
    <source>
        <dbReference type="SAM" id="MobiDB-lite"/>
    </source>
</evidence>
<keyword evidence="3" id="KW-0808">Transferase</keyword>
<feature type="domain" description="Protein kinase" evidence="10">
    <location>
        <begin position="39"/>
        <end position="263"/>
    </location>
</feature>
<evidence type="ECO:0000256" key="5">
    <source>
        <dbReference type="ARBA" id="ARBA00022777"/>
    </source>
</evidence>
<keyword evidence="5 11" id="KW-0418">Kinase</keyword>
<protein>
    <recommendedName>
        <fullName evidence="1">non-specific serine/threonine protein kinase</fullName>
        <ecNumber evidence="1">2.7.11.1</ecNumber>
    </recommendedName>
</protein>
<accession>A0A5J4WQR3</accession>
<keyword evidence="4" id="KW-0547">Nucleotide-binding</keyword>
<dbReference type="Proteomes" id="UP000324800">
    <property type="component" value="Unassembled WGS sequence"/>
</dbReference>
<evidence type="ECO:0000256" key="8">
    <source>
        <dbReference type="ARBA" id="ARBA00048679"/>
    </source>
</evidence>
<dbReference type="OrthoDB" id="2431000at2759"/>
<name>A0A5J4WQR3_9EUKA</name>
<dbReference type="Gene3D" id="1.10.510.10">
    <property type="entry name" value="Transferase(Phosphotransferase) domain 1"/>
    <property type="match status" value="1"/>
</dbReference>
<dbReference type="Pfam" id="PF00069">
    <property type="entry name" value="Pkinase"/>
    <property type="match status" value="1"/>
</dbReference>
<evidence type="ECO:0000256" key="1">
    <source>
        <dbReference type="ARBA" id="ARBA00012513"/>
    </source>
</evidence>
<dbReference type="GO" id="GO:0005524">
    <property type="term" value="F:ATP binding"/>
    <property type="evidence" value="ECO:0007669"/>
    <property type="project" value="UniProtKB-KW"/>
</dbReference>
<keyword evidence="6" id="KW-0067">ATP-binding</keyword>
<dbReference type="SMART" id="SM00220">
    <property type="entry name" value="S_TKc"/>
    <property type="match status" value="1"/>
</dbReference>
<proteinExistence type="predicted"/>
<comment type="caution">
    <text evidence="11">The sequence shown here is derived from an EMBL/GenBank/DDBJ whole genome shotgun (WGS) entry which is preliminary data.</text>
</comment>
<evidence type="ECO:0000256" key="3">
    <source>
        <dbReference type="ARBA" id="ARBA00022679"/>
    </source>
</evidence>
<dbReference type="EMBL" id="SNRW01001317">
    <property type="protein sequence ID" value="KAA6396886.1"/>
    <property type="molecule type" value="Genomic_DNA"/>
</dbReference>
<keyword evidence="2" id="KW-0723">Serine/threonine-protein kinase</keyword>
<dbReference type="PANTHER" id="PTHR44899">
    <property type="entry name" value="CAMK FAMILY PROTEIN KINASE"/>
    <property type="match status" value="1"/>
</dbReference>